<feature type="domain" description="CRAL-TRIO" evidence="2">
    <location>
        <begin position="89"/>
        <end position="231"/>
    </location>
</feature>
<name>A0AAD6CEY6_9EURO</name>
<dbReference type="InterPro" id="IPR051026">
    <property type="entry name" value="PI/PC_transfer"/>
</dbReference>
<sequence length="304" mass="34764">MAATAEKSLPIDPRYDQYDFPTTALEPQTGHLGHTTPEQDAKVHRLRTMLVQDGYTERLDTLTILRFLRARKFDVEASKAMFVDCEKWRKKFGTDDLPRTFDYHEKPETDKDGRPVYIEKLGKIDLNAMYKITTSERMLQNLVTEYEKLYDGRFPACSWKAGQLLETCCTIMDLRGVGVTSIPSVYGYLRQASEILQNYYPEPLGKLYLINAPWGFSSVFNVVKSFLDPVTVLPENLPVEFGGTFQCEGGCEFSEIGPWQEPEWAHMPTWAEPKVHKYVGQDEDAGFEKKTEAEEDTQPSAKCL</sequence>
<gene>
    <name evidence="3" type="ORF">N7458_003474</name>
</gene>
<organism evidence="3 4">
    <name type="scientific">Penicillium daleae</name>
    <dbReference type="NCBI Taxonomy" id="63821"/>
    <lineage>
        <taxon>Eukaryota</taxon>
        <taxon>Fungi</taxon>
        <taxon>Dikarya</taxon>
        <taxon>Ascomycota</taxon>
        <taxon>Pezizomycotina</taxon>
        <taxon>Eurotiomycetes</taxon>
        <taxon>Eurotiomycetidae</taxon>
        <taxon>Eurotiales</taxon>
        <taxon>Aspergillaceae</taxon>
        <taxon>Penicillium</taxon>
    </lineage>
</organism>
<evidence type="ECO:0000256" key="1">
    <source>
        <dbReference type="SAM" id="MobiDB-lite"/>
    </source>
</evidence>
<dbReference type="SMART" id="SM01100">
    <property type="entry name" value="CRAL_TRIO_N"/>
    <property type="match status" value="1"/>
</dbReference>
<dbReference type="InterPro" id="IPR011074">
    <property type="entry name" value="CRAL/TRIO_N_dom"/>
</dbReference>
<dbReference type="InterPro" id="IPR001251">
    <property type="entry name" value="CRAL-TRIO_dom"/>
</dbReference>
<accession>A0AAD6CEY6</accession>
<feature type="region of interest" description="Disordered" evidence="1">
    <location>
        <begin position="281"/>
        <end position="304"/>
    </location>
</feature>
<dbReference type="Pfam" id="PF00650">
    <property type="entry name" value="CRAL_TRIO"/>
    <property type="match status" value="1"/>
</dbReference>
<dbReference type="RefSeq" id="XP_056770964.1">
    <property type="nucleotide sequence ID" value="XM_056906857.1"/>
</dbReference>
<dbReference type="GeneID" id="81597100"/>
<evidence type="ECO:0000313" key="4">
    <source>
        <dbReference type="Proteomes" id="UP001213681"/>
    </source>
</evidence>
<dbReference type="Proteomes" id="UP001213681">
    <property type="component" value="Unassembled WGS sequence"/>
</dbReference>
<dbReference type="Gene3D" id="1.10.8.20">
    <property type="entry name" value="N-terminal domain of phosphatidylinositol transfer protein sec14p"/>
    <property type="match status" value="1"/>
</dbReference>
<evidence type="ECO:0000259" key="2">
    <source>
        <dbReference type="PROSITE" id="PS50191"/>
    </source>
</evidence>
<proteinExistence type="predicted"/>
<dbReference type="PANTHER" id="PTHR45657">
    <property type="entry name" value="CRAL-TRIO DOMAIN-CONTAINING PROTEIN YKL091C-RELATED"/>
    <property type="match status" value="1"/>
</dbReference>
<comment type="caution">
    <text evidence="3">The sequence shown here is derived from an EMBL/GenBank/DDBJ whole genome shotgun (WGS) entry which is preliminary data.</text>
</comment>
<evidence type="ECO:0000313" key="3">
    <source>
        <dbReference type="EMBL" id="KAJ5461922.1"/>
    </source>
</evidence>
<dbReference type="SMART" id="SM00516">
    <property type="entry name" value="SEC14"/>
    <property type="match status" value="1"/>
</dbReference>
<dbReference type="Gene3D" id="3.40.525.10">
    <property type="entry name" value="CRAL-TRIO lipid binding domain"/>
    <property type="match status" value="1"/>
</dbReference>
<dbReference type="PANTHER" id="PTHR45657:SF1">
    <property type="entry name" value="CRAL-TRIO DOMAIN-CONTAINING PROTEIN YKL091C-RELATED"/>
    <property type="match status" value="1"/>
</dbReference>
<dbReference type="EMBL" id="JAPVEA010000002">
    <property type="protein sequence ID" value="KAJ5461922.1"/>
    <property type="molecule type" value="Genomic_DNA"/>
</dbReference>
<dbReference type="InterPro" id="IPR036273">
    <property type="entry name" value="CRAL/TRIO_N_dom_sf"/>
</dbReference>
<dbReference type="SUPFAM" id="SSF46938">
    <property type="entry name" value="CRAL/TRIO N-terminal domain"/>
    <property type="match status" value="1"/>
</dbReference>
<reference evidence="3" key="1">
    <citation type="submission" date="2022-12" db="EMBL/GenBank/DDBJ databases">
        <authorList>
            <person name="Petersen C."/>
        </authorList>
    </citation>
    <scope>NUCLEOTIDE SEQUENCE</scope>
    <source>
        <strain evidence="3">IBT 16125</strain>
    </source>
</reference>
<dbReference type="CDD" id="cd00170">
    <property type="entry name" value="SEC14"/>
    <property type="match status" value="1"/>
</dbReference>
<dbReference type="Pfam" id="PF03765">
    <property type="entry name" value="CRAL_TRIO_N"/>
    <property type="match status" value="1"/>
</dbReference>
<protein>
    <submittedName>
        <fullName evidence="3">Sec14 cytosolic factor</fullName>
    </submittedName>
</protein>
<dbReference type="SUPFAM" id="SSF52087">
    <property type="entry name" value="CRAL/TRIO domain"/>
    <property type="match status" value="1"/>
</dbReference>
<dbReference type="AlphaFoldDB" id="A0AAD6CEY6"/>
<reference evidence="3" key="2">
    <citation type="journal article" date="2023" name="IMA Fungus">
        <title>Comparative genomic study of the Penicillium genus elucidates a diverse pangenome and 15 lateral gene transfer events.</title>
        <authorList>
            <person name="Petersen C."/>
            <person name="Sorensen T."/>
            <person name="Nielsen M.R."/>
            <person name="Sondergaard T.E."/>
            <person name="Sorensen J.L."/>
            <person name="Fitzpatrick D.A."/>
            <person name="Frisvad J.C."/>
            <person name="Nielsen K.L."/>
        </authorList>
    </citation>
    <scope>NUCLEOTIDE SEQUENCE</scope>
    <source>
        <strain evidence="3">IBT 16125</strain>
    </source>
</reference>
<dbReference type="InterPro" id="IPR036865">
    <property type="entry name" value="CRAL-TRIO_dom_sf"/>
</dbReference>
<dbReference type="PROSITE" id="PS50191">
    <property type="entry name" value="CRAL_TRIO"/>
    <property type="match status" value="1"/>
</dbReference>
<keyword evidence="4" id="KW-1185">Reference proteome</keyword>